<dbReference type="Pfam" id="PF00535">
    <property type="entry name" value="Glycos_transf_2"/>
    <property type="match status" value="1"/>
</dbReference>
<dbReference type="RefSeq" id="WP_185987513.1">
    <property type="nucleotide sequence ID" value="NZ_BAAALZ010000001.1"/>
</dbReference>
<keyword evidence="3" id="KW-0808">Transferase</keyword>
<accession>A0A852R9Z7</accession>
<dbReference type="InterPro" id="IPR029044">
    <property type="entry name" value="Nucleotide-diphossugar_trans"/>
</dbReference>
<name>A0A852R9Z7_9MICO</name>
<evidence type="ECO:0000313" key="3">
    <source>
        <dbReference type="EMBL" id="NYD27668.1"/>
    </source>
</evidence>
<sequence>MTIPPLPAEPTDPTPEVSQASHASRASPTISVVIPMHNEARIIARCLRALEAQTEPADEIVVVDNCCTDRSAAIARRFPGVRVVDEPRAGVTFARTTGFDAARSDVIARIDADTIVPPDWIARLRSDFRDPTLDGQGGGAAIAELSPGEHFWFAWWYRGFRAWHQRSIGVRPMLYGFNSAFRRHAWLEARPLVGLGDEQVSEDVDVTIALLRTGHRLRYAPDLIVRARLFRSIDRKKLSRYYETDSLTLARHRYGNRKRWAGRIT</sequence>
<dbReference type="PANTHER" id="PTHR43630">
    <property type="entry name" value="POLY-BETA-1,6-N-ACETYL-D-GLUCOSAMINE SYNTHASE"/>
    <property type="match status" value="1"/>
</dbReference>
<dbReference type="PANTHER" id="PTHR43630:SF2">
    <property type="entry name" value="GLYCOSYLTRANSFERASE"/>
    <property type="match status" value="1"/>
</dbReference>
<feature type="region of interest" description="Disordered" evidence="1">
    <location>
        <begin position="1"/>
        <end position="29"/>
    </location>
</feature>
<feature type="compositionally biased region" description="Polar residues" evidence="1">
    <location>
        <begin position="16"/>
        <end position="29"/>
    </location>
</feature>
<dbReference type="AlphaFoldDB" id="A0A852R9Z7"/>
<dbReference type="SUPFAM" id="SSF53448">
    <property type="entry name" value="Nucleotide-diphospho-sugar transferases"/>
    <property type="match status" value="1"/>
</dbReference>
<organism evidence="3 4">
    <name type="scientific">Leucobacter aridicollis</name>
    <dbReference type="NCBI Taxonomy" id="283878"/>
    <lineage>
        <taxon>Bacteria</taxon>
        <taxon>Bacillati</taxon>
        <taxon>Actinomycetota</taxon>
        <taxon>Actinomycetes</taxon>
        <taxon>Micrococcales</taxon>
        <taxon>Microbacteriaceae</taxon>
        <taxon>Leucobacter</taxon>
    </lineage>
</organism>
<comment type="caution">
    <text evidence="3">The sequence shown here is derived from an EMBL/GenBank/DDBJ whole genome shotgun (WGS) entry which is preliminary data.</text>
</comment>
<dbReference type="Gene3D" id="3.90.550.10">
    <property type="entry name" value="Spore Coat Polysaccharide Biosynthesis Protein SpsA, Chain A"/>
    <property type="match status" value="1"/>
</dbReference>
<evidence type="ECO:0000256" key="1">
    <source>
        <dbReference type="SAM" id="MobiDB-lite"/>
    </source>
</evidence>
<reference evidence="3 4" key="1">
    <citation type="submission" date="2020-07" db="EMBL/GenBank/DDBJ databases">
        <title>Sequencing the genomes of 1000 actinobacteria strains.</title>
        <authorList>
            <person name="Klenk H.-P."/>
        </authorList>
    </citation>
    <scope>NUCLEOTIDE SEQUENCE [LARGE SCALE GENOMIC DNA]</scope>
    <source>
        <strain evidence="3 4">DSM 17380</strain>
    </source>
</reference>
<protein>
    <submittedName>
        <fullName evidence="3">Glycosyltransferase involved in cell wall biosynthesis</fullName>
    </submittedName>
</protein>
<dbReference type="Proteomes" id="UP000586095">
    <property type="component" value="Unassembled WGS sequence"/>
</dbReference>
<evidence type="ECO:0000259" key="2">
    <source>
        <dbReference type="Pfam" id="PF00535"/>
    </source>
</evidence>
<feature type="domain" description="Glycosyltransferase 2-like" evidence="2">
    <location>
        <begin position="31"/>
        <end position="184"/>
    </location>
</feature>
<feature type="compositionally biased region" description="Pro residues" evidence="1">
    <location>
        <begin position="1"/>
        <end position="13"/>
    </location>
</feature>
<dbReference type="EMBL" id="JACCBD010000001">
    <property type="protein sequence ID" value="NYD27668.1"/>
    <property type="molecule type" value="Genomic_DNA"/>
</dbReference>
<keyword evidence="4" id="KW-1185">Reference proteome</keyword>
<dbReference type="GO" id="GO:0016740">
    <property type="term" value="F:transferase activity"/>
    <property type="evidence" value="ECO:0007669"/>
    <property type="project" value="UniProtKB-KW"/>
</dbReference>
<gene>
    <name evidence="3" type="ORF">BJ960_002471</name>
</gene>
<proteinExistence type="predicted"/>
<dbReference type="InterPro" id="IPR001173">
    <property type="entry name" value="Glyco_trans_2-like"/>
</dbReference>
<evidence type="ECO:0000313" key="4">
    <source>
        <dbReference type="Proteomes" id="UP000586095"/>
    </source>
</evidence>